<proteinExistence type="predicted"/>
<keyword evidence="2" id="KW-1185">Reference proteome</keyword>
<evidence type="ECO:0000313" key="1">
    <source>
        <dbReference type="EMBL" id="CAB0004492.1"/>
    </source>
</evidence>
<gene>
    <name evidence="1" type="ORF">NTEN_LOCUS9969</name>
</gene>
<sequence length="75" mass="8560">MRCWGELTRSYYPFPRGLGSRINTKKSERQLSCRMTMLGVVTAWMTTGKPYQRCCCYCYSGAGPMQSGKGIKYVK</sequence>
<dbReference type="EMBL" id="CADCXU010015043">
    <property type="protein sequence ID" value="CAB0004492.1"/>
    <property type="molecule type" value="Genomic_DNA"/>
</dbReference>
<dbReference type="Proteomes" id="UP000479000">
    <property type="component" value="Unassembled WGS sequence"/>
</dbReference>
<dbReference type="AlphaFoldDB" id="A0A6H5GMA0"/>
<protein>
    <submittedName>
        <fullName evidence="1">Uncharacterized protein</fullName>
    </submittedName>
</protein>
<evidence type="ECO:0000313" key="2">
    <source>
        <dbReference type="Proteomes" id="UP000479000"/>
    </source>
</evidence>
<reference evidence="1 2" key="1">
    <citation type="submission" date="2020-02" db="EMBL/GenBank/DDBJ databases">
        <authorList>
            <person name="Ferguson B K."/>
        </authorList>
    </citation>
    <scope>NUCLEOTIDE SEQUENCE [LARGE SCALE GENOMIC DNA]</scope>
</reference>
<name>A0A6H5GMA0_9HEMI</name>
<organism evidence="1 2">
    <name type="scientific">Nesidiocoris tenuis</name>
    <dbReference type="NCBI Taxonomy" id="355587"/>
    <lineage>
        <taxon>Eukaryota</taxon>
        <taxon>Metazoa</taxon>
        <taxon>Ecdysozoa</taxon>
        <taxon>Arthropoda</taxon>
        <taxon>Hexapoda</taxon>
        <taxon>Insecta</taxon>
        <taxon>Pterygota</taxon>
        <taxon>Neoptera</taxon>
        <taxon>Paraneoptera</taxon>
        <taxon>Hemiptera</taxon>
        <taxon>Heteroptera</taxon>
        <taxon>Panheteroptera</taxon>
        <taxon>Cimicomorpha</taxon>
        <taxon>Miridae</taxon>
        <taxon>Dicyphina</taxon>
        <taxon>Nesidiocoris</taxon>
    </lineage>
</organism>
<accession>A0A6H5GMA0</accession>